<feature type="compositionally biased region" description="Polar residues" evidence="8">
    <location>
        <begin position="1"/>
        <end position="16"/>
    </location>
</feature>
<comment type="subcellular location">
    <subcellularLocation>
        <location evidence="2">Cytoplasm</location>
    </subcellularLocation>
    <subcellularLocation>
        <location evidence="1">Nucleus</location>
    </subcellularLocation>
</comment>
<dbReference type="Pfam" id="PF09811">
    <property type="entry name" value="Yae1_N"/>
    <property type="match status" value="1"/>
</dbReference>
<dbReference type="PANTHER" id="PTHR18829:SF0">
    <property type="entry name" value="PROTEIN YAE1 HOMOLOG"/>
    <property type="match status" value="1"/>
</dbReference>
<dbReference type="STRING" id="294747.C5MFN2"/>
<feature type="compositionally biased region" description="Low complexity" evidence="8">
    <location>
        <begin position="17"/>
        <end position="33"/>
    </location>
</feature>
<organism evidence="10 11">
    <name type="scientific">Candida tropicalis (strain ATCC MYA-3404 / T1)</name>
    <name type="common">Yeast</name>
    <dbReference type="NCBI Taxonomy" id="294747"/>
    <lineage>
        <taxon>Eukaryota</taxon>
        <taxon>Fungi</taxon>
        <taxon>Dikarya</taxon>
        <taxon>Ascomycota</taxon>
        <taxon>Saccharomycotina</taxon>
        <taxon>Pichiomycetes</taxon>
        <taxon>Debaryomycetaceae</taxon>
        <taxon>Candida/Lodderomyces clade</taxon>
        <taxon>Candida</taxon>
    </lineage>
</organism>
<dbReference type="GO" id="GO:0097361">
    <property type="term" value="C:cytosolic [4Fe-4S] assembly targeting complex"/>
    <property type="evidence" value="ECO:0007669"/>
    <property type="project" value="EnsemblFungi"/>
</dbReference>
<reference evidence="10 11" key="1">
    <citation type="journal article" date="2009" name="Nature">
        <title>Evolution of pathogenicity and sexual reproduction in eight Candida genomes.</title>
        <authorList>
            <person name="Butler G."/>
            <person name="Rasmussen M.D."/>
            <person name="Lin M.F."/>
            <person name="Santos M.A."/>
            <person name="Sakthikumar S."/>
            <person name="Munro C.A."/>
            <person name="Rheinbay E."/>
            <person name="Grabherr M."/>
            <person name="Forche A."/>
            <person name="Reedy J.L."/>
            <person name="Agrafioti I."/>
            <person name="Arnaud M.B."/>
            <person name="Bates S."/>
            <person name="Brown A.J."/>
            <person name="Brunke S."/>
            <person name="Costanzo M.C."/>
            <person name="Fitzpatrick D.A."/>
            <person name="de Groot P.W."/>
            <person name="Harris D."/>
            <person name="Hoyer L.L."/>
            <person name="Hube B."/>
            <person name="Klis F.M."/>
            <person name="Kodira C."/>
            <person name="Lennard N."/>
            <person name="Logue M.E."/>
            <person name="Martin R."/>
            <person name="Neiman A.M."/>
            <person name="Nikolaou E."/>
            <person name="Quail M.A."/>
            <person name="Quinn J."/>
            <person name="Santos M.C."/>
            <person name="Schmitzberger F.F."/>
            <person name="Sherlock G."/>
            <person name="Shah P."/>
            <person name="Silverstein K.A."/>
            <person name="Skrzypek M.S."/>
            <person name="Soll D."/>
            <person name="Staggs R."/>
            <person name="Stansfield I."/>
            <person name="Stumpf M.P."/>
            <person name="Sudbery P.E."/>
            <person name="Srikantha T."/>
            <person name="Zeng Q."/>
            <person name="Berman J."/>
            <person name="Berriman M."/>
            <person name="Heitman J."/>
            <person name="Gow N.A."/>
            <person name="Lorenz M.C."/>
            <person name="Birren B.W."/>
            <person name="Kellis M."/>
            <person name="Cuomo C.A."/>
        </authorList>
    </citation>
    <scope>NUCLEOTIDE SEQUENCE [LARGE SCALE GENOMIC DNA]</scope>
    <source>
        <strain evidence="11">ATCC MYA-3404 / T1</strain>
    </source>
</reference>
<feature type="region of interest" description="Disordered" evidence="8">
    <location>
        <begin position="1"/>
        <end position="39"/>
    </location>
</feature>
<evidence type="ECO:0000256" key="3">
    <source>
        <dbReference type="ARBA" id="ARBA00007096"/>
    </source>
</evidence>
<dbReference type="VEuPathDB" id="FungiDB:CTRG_04875"/>
<dbReference type="GO" id="GO:0051604">
    <property type="term" value="P:protein maturation"/>
    <property type="evidence" value="ECO:0007669"/>
    <property type="project" value="EnsemblFungi"/>
</dbReference>
<name>C5MFN2_CANTT</name>
<dbReference type="OrthoDB" id="20086at2759"/>
<dbReference type="EMBL" id="GG692401">
    <property type="protein sequence ID" value="EER31145.1"/>
    <property type="molecule type" value="Genomic_DNA"/>
</dbReference>
<evidence type="ECO:0000256" key="7">
    <source>
        <dbReference type="ARBA" id="ARBA00023242"/>
    </source>
</evidence>
<dbReference type="RefSeq" id="XP_002550577.1">
    <property type="nucleotide sequence ID" value="XM_002550531.1"/>
</dbReference>
<dbReference type="GeneID" id="8298878"/>
<evidence type="ECO:0000313" key="11">
    <source>
        <dbReference type="Proteomes" id="UP000002037"/>
    </source>
</evidence>
<sequence>MSCNGNCSCTNGKSSLNKQQTNTNNQNNPLSDDYLSDDDGEDKIIPNNDIIRTHYKQGYVDGITNAKETSLQDGFDDGFPKGAELGIEVGRILSKLKQSNDEFNEAKKELNITNVLNMKYFDDGFNLIKSPHELIVKYTQKP</sequence>
<dbReference type="GO" id="GO:0030674">
    <property type="term" value="F:protein-macromolecule adaptor activity"/>
    <property type="evidence" value="ECO:0007669"/>
    <property type="project" value="EnsemblFungi"/>
</dbReference>
<dbReference type="PANTHER" id="PTHR18829">
    <property type="entry name" value="PROTEIN YAE1 HOMOLOG"/>
    <property type="match status" value="1"/>
</dbReference>
<evidence type="ECO:0000256" key="2">
    <source>
        <dbReference type="ARBA" id="ARBA00004496"/>
    </source>
</evidence>
<feature type="domain" description="Essential protein Yae1 N-terminal" evidence="9">
    <location>
        <begin position="58"/>
        <end position="95"/>
    </location>
</feature>
<proteinExistence type="inferred from homology"/>
<gene>
    <name evidence="10" type="ORF">CTRG_04875</name>
</gene>
<dbReference type="KEGG" id="ctp:CTRG_04875"/>
<keyword evidence="7" id="KW-0539">Nucleus</keyword>
<dbReference type="InterPro" id="IPR019191">
    <property type="entry name" value="Essential_protein_Yae1_N"/>
</dbReference>
<accession>C5MFN2</accession>
<comment type="similarity">
    <text evidence="3">Belongs to the YAE1 family.</text>
</comment>
<evidence type="ECO:0000256" key="5">
    <source>
        <dbReference type="ARBA" id="ARBA00018400"/>
    </source>
</evidence>
<dbReference type="Proteomes" id="UP000002037">
    <property type="component" value="Unassembled WGS sequence"/>
</dbReference>
<dbReference type="HOGENOM" id="CLU_066684_2_0_1"/>
<evidence type="ECO:0000313" key="10">
    <source>
        <dbReference type="EMBL" id="EER31145.1"/>
    </source>
</evidence>
<dbReference type="eggNOG" id="KOG4774">
    <property type="taxonomic scope" value="Eukaryota"/>
</dbReference>
<dbReference type="GO" id="GO:0062092">
    <property type="term" value="C:Yae1-Lto1 complex"/>
    <property type="evidence" value="ECO:0007669"/>
    <property type="project" value="EnsemblFungi"/>
</dbReference>
<dbReference type="AlphaFoldDB" id="C5MFN2"/>
<protein>
    <recommendedName>
        <fullName evidence="5">Protein YAE1</fullName>
    </recommendedName>
    <alternativeName>
        <fullName evidence="4">Protein yae1</fullName>
    </alternativeName>
</protein>
<evidence type="ECO:0000259" key="9">
    <source>
        <dbReference type="Pfam" id="PF09811"/>
    </source>
</evidence>
<evidence type="ECO:0000256" key="1">
    <source>
        <dbReference type="ARBA" id="ARBA00004123"/>
    </source>
</evidence>
<keyword evidence="11" id="KW-1185">Reference proteome</keyword>
<keyword evidence="6" id="KW-0963">Cytoplasm</keyword>
<dbReference type="GO" id="GO:0005634">
    <property type="term" value="C:nucleus"/>
    <property type="evidence" value="ECO:0007669"/>
    <property type="project" value="UniProtKB-SubCell"/>
</dbReference>
<evidence type="ECO:0000256" key="6">
    <source>
        <dbReference type="ARBA" id="ARBA00022490"/>
    </source>
</evidence>
<dbReference type="InterPro" id="IPR038881">
    <property type="entry name" value="Yae1-like"/>
</dbReference>
<evidence type="ECO:0000256" key="8">
    <source>
        <dbReference type="SAM" id="MobiDB-lite"/>
    </source>
</evidence>
<evidence type="ECO:0000256" key="4">
    <source>
        <dbReference type="ARBA" id="ARBA00017286"/>
    </source>
</evidence>